<dbReference type="SMART" id="SM00333">
    <property type="entry name" value="TUDOR"/>
    <property type="match status" value="3"/>
</dbReference>
<dbReference type="Gene3D" id="3.30.70.330">
    <property type="match status" value="1"/>
</dbReference>
<evidence type="ECO:0000256" key="6">
    <source>
        <dbReference type="PROSITE-ProRule" id="PRU00176"/>
    </source>
</evidence>
<dbReference type="SUPFAM" id="SSF144232">
    <property type="entry name" value="HIT/MYND zinc finger-like"/>
    <property type="match status" value="1"/>
</dbReference>
<evidence type="ECO:0008006" key="12">
    <source>
        <dbReference type="Google" id="ProtNLM"/>
    </source>
</evidence>
<feature type="domain" description="MYND-type" evidence="9">
    <location>
        <begin position="230"/>
        <end position="265"/>
    </location>
</feature>
<dbReference type="GO" id="GO:0005737">
    <property type="term" value="C:cytoplasm"/>
    <property type="evidence" value="ECO:0007669"/>
    <property type="project" value="UniProtKB-ARBA"/>
</dbReference>
<accession>A0AA39C6S7</accession>
<organism evidence="10 11">
    <name type="scientific">Microctonus aethiopoides</name>
    <dbReference type="NCBI Taxonomy" id="144406"/>
    <lineage>
        <taxon>Eukaryota</taxon>
        <taxon>Metazoa</taxon>
        <taxon>Ecdysozoa</taxon>
        <taxon>Arthropoda</taxon>
        <taxon>Hexapoda</taxon>
        <taxon>Insecta</taxon>
        <taxon>Pterygota</taxon>
        <taxon>Neoptera</taxon>
        <taxon>Endopterygota</taxon>
        <taxon>Hymenoptera</taxon>
        <taxon>Apocrita</taxon>
        <taxon>Ichneumonoidea</taxon>
        <taxon>Braconidae</taxon>
        <taxon>Euphorinae</taxon>
        <taxon>Microctonus</taxon>
    </lineage>
</organism>
<keyword evidence="11" id="KW-1185">Reference proteome</keyword>
<dbReference type="InterPro" id="IPR002999">
    <property type="entry name" value="Tudor"/>
</dbReference>
<feature type="domain" description="RRM" evidence="7">
    <location>
        <begin position="7"/>
        <end position="94"/>
    </location>
</feature>
<evidence type="ECO:0000259" key="7">
    <source>
        <dbReference type="PROSITE" id="PS50102"/>
    </source>
</evidence>
<dbReference type="PROSITE" id="PS50304">
    <property type="entry name" value="TUDOR"/>
    <property type="match status" value="2"/>
</dbReference>
<keyword evidence="3" id="KW-0862">Zinc</keyword>
<evidence type="ECO:0000256" key="1">
    <source>
        <dbReference type="ARBA" id="ARBA00022723"/>
    </source>
</evidence>
<dbReference type="PANTHER" id="PTHR22948">
    <property type="entry name" value="TUDOR DOMAIN CONTAINING PROTEIN"/>
    <property type="match status" value="1"/>
</dbReference>
<evidence type="ECO:0000256" key="5">
    <source>
        <dbReference type="PROSITE-ProRule" id="PRU00134"/>
    </source>
</evidence>
<dbReference type="InterPro" id="IPR000504">
    <property type="entry name" value="RRM_dom"/>
</dbReference>
<dbReference type="InterPro" id="IPR035437">
    <property type="entry name" value="SNase_OB-fold_sf"/>
</dbReference>
<gene>
    <name evidence="10" type="ORF">PV328_009796</name>
</gene>
<dbReference type="Gene3D" id="2.40.50.90">
    <property type="match status" value="2"/>
</dbReference>
<evidence type="ECO:0000256" key="3">
    <source>
        <dbReference type="ARBA" id="ARBA00022833"/>
    </source>
</evidence>
<proteinExistence type="predicted"/>
<dbReference type="AlphaFoldDB" id="A0AA39C6S7"/>
<feature type="domain" description="Tudor" evidence="8">
    <location>
        <begin position="1055"/>
        <end position="1113"/>
    </location>
</feature>
<dbReference type="Proteomes" id="UP001168990">
    <property type="component" value="Unassembled WGS sequence"/>
</dbReference>
<dbReference type="SMART" id="SM00360">
    <property type="entry name" value="RRM"/>
    <property type="match status" value="1"/>
</dbReference>
<evidence type="ECO:0000313" key="10">
    <source>
        <dbReference type="EMBL" id="KAK0158853.1"/>
    </source>
</evidence>
<keyword evidence="2 5" id="KW-0863">Zinc-finger</keyword>
<dbReference type="PROSITE" id="PS50865">
    <property type="entry name" value="ZF_MYND_2"/>
    <property type="match status" value="1"/>
</dbReference>
<evidence type="ECO:0000256" key="4">
    <source>
        <dbReference type="ARBA" id="ARBA00022884"/>
    </source>
</evidence>
<evidence type="ECO:0000256" key="2">
    <source>
        <dbReference type="ARBA" id="ARBA00022771"/>
    </source>
</evidence>
<dbReference type="Gene3D" id="2.30.30.140">
    <property type="match status" value="4"/>
</dbReference>
<dbReference type="InterPro" id="IPR012677">
    <property type="entry name" value="Nucleotide-bd_a/b_plait_sf"/>
</dbReference>
<keyword evidence="4 6" id="KW-0694">RNA-binding</keyword>
<dbReference type="PANTHER" id="PTHR22948:SF76">
    <property type="entry name" value="FI20010P1-RELATED"/>
    <property type="match status" value="1"/>
</dbReference>
<dbReference type="GO" id="GO:0008270">
    <property type="term" value="F:zinc ion binding"/>
    <property type="evidence" value="ECO:0007669"/>
    <property type="project" value="UniProtKB-KW"/>
</dbReference>
<reference evidence="10" key="2">
    <citation type="submission" date="2023-03" db="EMBL/GenBank/DDBJ databases">
        <authorList>
            <person name="Inwood S.N."/>
            <person name="Skelly J.G."/>
            <person name="Guhlin J."/>
            <person name="Harrop T.W.R."/>
            <person name="Goldson S.G."/>
            <person name="Dearden P.K."/>
        </authorList>
    </citation>
    <scope>NUCLEOTIDE SEQUENCE</scope>
    <source>
        <strain evidence="10">Irish</strain>
        <tissue evidence="10">Whole body</tissue>
    </source>
</reference>
<evidence type="ECO:0000313" key="11">
    <source>
        <dbReference type="Proteomes" id="UP001168990"/>
    </source>
</evidence>
<dbReference type="CDD" id="cd20379">
    <property type="entry name" value="Tudor_dTUD-like"/>
    <property type="match status" value="1"/>
</dbReference>
<sequence>MCDADDYTLYVSDLPAELNKNGINRIFSQFGTVKSIVAFEGVKYAFVIYSTYAEAEAAINGVDNQPPLNLKVSFRKQKGQEVVNNPINIQQSSPGIDAVIHDFRYSNPTLPNNSSATLRADLSQMKSQKHKLSAYRYHMDPNGYVPNATIDYDPYDDLDYASANAMWSRGFLTIDAAGRRHVSMGRGHTLYHIPNPYPSLDEHIGRVYEQRNPGCYRYGIDELEAQVGKCMACSRDAILLCSMCDGYYCTRECQVADWPKHKKECEKLPPLTIAKSTNNIIVSPTVNLINGNKPMVSDKPKQEISPRSINRSQSVIVESNNISTNIQRSVSYDCNNRKNFDTINNTTKNLQNVAPFKMREPSRETLKKSAVDLATRLQNVRLENIKAVNDDNDFVFERSTFLPKSNFIEVQIVVVMSPGLYCVQKCSEMKQLEELMKTLHKMADQLPKVSKVVAGKMYAAPYDGIWHRVLILTENPLKIDYIDFGTIEEVDNIEFRELNDDLKKVPRYSRIIKLSPSAIKSNRHLTEDCTIKVKMISCNDDGTINVDVVNDNETSFVSNHHEIPLNLETTPLSSEMPNVTESAESAVKELPAVSAKEQQPIQKENEILPTILDLVDSGMEGVIAGVANIIDDYSATAVLIFSAAEELFEVLLEPLKQDCDSEAARFKNFRPQINDLVCAKKSDEYWVRGRVTQITPVIKIASLDEGYICEVVQTIPLLSKYERVPVFAVTVSTTQKLPFKTTEEILLKINGTFPKDGETIFEAELLNGTLKGIKVHLKKWIVPIENTNSVAKNPKLIGLELKNKSQVVIQAHRGPSIVFLRSLDEENVERYHKLTQDVAKAAMKSMNLSCLPSPGDLVLAEYIDGNYYRALVIAVENDDIKIGYVDYGNNEVTKLKKLKAMPDYLQQIPRASAKVVLKGIQLVPPTKDVIDYLGCLAAKETPFICTFDEKIENGVTLTTAAGESVNDFINDLLTPGYKKENSDANKILMDYPRLCDMEMGILGNIGDTVNVWLLDTFEPGFKYVFAPQDNELIDYISRVLPPLLEKYCETVGKYIPRSNELCIARFEDGWYRGCCVKPSSTPTTAEIYFLDFGNVSQVVHDDIRKMPEDFLKPAALGCVCKVLDLVPSSTVPSPELLKKLETIMTPNENFKIKILKHNDGEWMIELPEIRKNLIAEGFIPS</sequence>
<dbReference type="InterPro" id="IPR002893">
    <property type="entry name" value="Znf_MYND"/>
</dbReference>
<evidence type="ECO:0000259" key="9">
    <source>
        <dbReference type="PROSITE" id="PS50865"/>
    </source>
</evidence>
<comment type="caution">
    <text evidence="10">The sequence shown here is derived from an EMBL/GenBank/DDBJ whole genome shotgun (WGS) entry which is preliminary data.</text>
</comment>
<evidence type="ECO:0000259" key="8">
    <source>
        <dbReference type="PROSITE" id="PS50304"/>
    </source>
</evidence>
<reference evidence="10" key="1">
    <citation type="journal article" date="2023" name="bioRxiv">
        <title>Scaffold-level genome assemblies of two parasitoid biocontrol wasps reveal the parthenogenesis mechanism and an associated novel virus.</title>
        <authorList>
            <person name="Inwood S."/>
            <person name="Skelly J."/>
            <person name="Guhlin J."/>
            <person name="Harrop T."/>
            <person name="Goldson S."/>
            <person name="Dearden P."/>
        </authorList>
    </citation>
    <scope>NUCLEOTIDE SEQUENCE</scope>
    <source>
        <strain evidence="10">Irish</strain>
        <tissue evidence="10">Whole body</tissue>
    </source>
</reference>
<dbReference type="GO" id="GO:0003723">
    <property type="term" value="F:RNA binding"/>
    <property type="evidence" value="ECO:0007669"/>
    <property type="project" value="UniProtKB-UniRule"/>
</dbReference>
<dbReference type="Pfam" id="PF01753">
    <property type="entry name" value="zf-MYND"/>
    <property type="match status" value="1"/>
</dbReference>
<keyword evidence="1" id="KW-0479">Metal-binding</keyword>
<dbReference type="SUPFAM" id="SSF54928">
    <property type="entry name" value="RNA-binding domain, RBD"/>
    <property type="match status" value="1"/>
</dbReference>
<name>A0AA39C6S7_9HYME</name>
<dbReference type="InterPro" id="IPR050621">
    <property type="entry name" value="Tudor_domain_containing"/>
</dbReference>
<dbReference type="Pfam" id="PF00567">
    <property type="entry name" value="TUDOR"/>
    <property type="match status" value="3"/>
</dbReference>
<dbReference type="InterPro" id="IPR035979">
    <property type="entry name" value="RBD_domain_sf"/>
</dbReference>
<dbReference type="SUPFAM" id="SSF63748">
    <property type="entry name" value="Tudor/PWWP/MBT"/>
    <property type="match status" value="4"/>
</dbReference>
<protein>
    <recommendedName>
        <fullName evidence="12">Tudor domain-containing protein 1</fullName>
    </recommendedName>
</protein>
<dbReference type="Pfam" id="PF00076">
    <property type="entry name" value="RRM_1"/>
    <property type="match status" value="1"/>
</dbReference>
<dbReference type="PROSITE" id="PS50102">
    <property type="entry name" value="RRM"/>
    <property type="match status" value="1"/>
</dbReference>
<dbReference type="EMBL" id="JAQQBS010001424">
    <property type="protein sequence ID" value="KAK0158853.1"/>
    <property type="molecule type" value="Genomic_DNA"/>
</dbReference>
<dbReference type="Gene3D" id="6.10.140.2220">
    <property type="match status" value="1"/>
</dbReference>
<feature type="domain" description="Tudor" evidence="8">
    <location>
        <begin position="843"/>
        <end position="908"/>
    </location>
</feature>